<name>A0A9P7HRC8_9HYPO</name>
<keyword evidence="5" id="KW-0539">Nucleus</keyword>
<dbReference type="GO" id="GO:0006351">
    <property type="term" value="P:DNA-templated transcription"/>
    <property type="evidence" value="ECO:0007669"/>
    <property type="project" value="InterPro"/>
</dbReference>
<evidence type="ECO:0000313" key="7">
    <source>
        <dbReference type="EMBL" id="KAG5764804.1"/>
    </source>
</evidence>
<dbReference type="PANTHER" id="PTHR47338">
    <property type="entry name" value="ZN(II)2CYS6 TRANSCRIPTION FACTOR (EUROFUNG)-RELATED"/>
    <property type="match status" value="1"/>
</dbReference>
<keyword evidence="6" id="KW-1133">Transmembrane helix</keyword>
<dbReference type="InterPro" id="IPR007219">
    <property type="entry name" value="XnlR_reg_dom"/>
</dbReference>
<dbReference type="OrthoDB" id="3522308at2759"/>
<dbReference type="Pfam" id="PF04082">
    <property type="entry name" value="Fungal_trans"/>
    <property type="match status" value="1"/>
</dbReference>
<dbReference type="PROSITE" id="PS00463">
    <property type="entry name" value="ZN2_CY6_FUNGAL_1"/>
    <property type="match status" value="1"/>
</dbReference>
<dbReference type="Proteomes" id="UP000750502">
    <property type="component" value="Unassembled WGS sequence"/>
</dbReference>
<organism evidence="7 8">
    <name type="scientific">Fusarium xylarioides</name>
    <dbReference type="NCBI Taxonomy" id="221167"/>
    <lineage>
        <taxon>Eukaryota</taxon>
        <taxon>Fungi</taxon>
        <taxon>Dikarya</taxon>
        <taxon>Ascomycota</taxon>
        <taxon>Pezizomycotina</taxon>
        <taxon>Sordariomycetes</taxon>
        <taxon>Hypocreomycetidae</taxon>
        <taxon>Hypocreales</taxon>
        <taxon>Nectriaceae</taxon>
        <taxon>Fusarium</taxon>
        <taxon>Fusarium fujikuroi species complex</taxon>
    </lineage>
</organism>
<dbReference type="SMART" id="SM00066">
    <property type="entry name" value="GAL4"/>
    <property type="match status" value="1"/>
</dbReference>
<dbReference type="SUPFAM" id="SSF57701">
    <property type="entry name" value="Zn2/Cys6 DNA-binding domain"/>
    <property type="match status" value="1"/>
</dbReference>
<keyword evidence="6" id="KW-0472">Membrane</keyword>
<dbReference type="PROSITE" id="PS50048">
    <property type="entry name" value="ZN2_CY6_FUNGAL_2"/>
    <property type="match status" value="1"/>
</dbReference>
<dbReference type="AlphaFoldDB" id="A0A9P7HRC8"/>
<evidence type="ECO:0000256" key="5">
    <source>
        <dbReference type="ARBA" id="ARBA00023242"/>
    </source>
</evidence>
<comment type="subcellular location">
    <subcellularLocation>
        <location evidence="1">Nucleus</location>
    </subcellularLocation>
</comment>
<keyword evidence="2" id="KW-0479">Metal-binding</keyword>
<dbReference type="GO" id="GO:0008270">
    <property type="term" value="F:zinc ion binding"/>
    <property type="evidence" value="ECO:0007669"/>
    <property type="project" value="InterPro"/>
</dbReference>
<reference evidence="7" key="2">
    <citation type="submission" date="2020-10" db="EMBL/GenBank/DDBJ databases">
        <authorList>
            <person name="Peck L.D."/>
            <person name="Nowell R.W."/>
            <person name="Flood J."/>
            <person name="Ryan M.J."/>
            <person name="Barraclough T.G."/>
        </authorList>
    </citation>
    <scope>NUCLEOTIDE SEQUENCE</scope>
    <source>
        <strain evidence="7">IMI 127659i</strain>
    </source>
</reference>
<dbReference type="Pfam" id="PF00172">
    <property type="entry name" value="Zn_clus"/>
    <property type="match status" value="1"/>
</dbReference>
<dbReference type="GO" id="GO:0005634">
    <property type="term" value="C:nucleus"/>
    <property type="evidence" value="ECO:0007669"/>
    <property type="project" value="UniProtKB-SubCell"/>
</dbReference>
<dbReference type="InterPro" id="IPR036864">
    <property type="entry name" value="Zn2-C6_fun-type_DNA-bd_sf"/>
</dbReference>
<protein>
    <submittedName>
        <fullName evidence="7">Uncharacterized protein</fullName>
    </submittedName>
</protein>
<evidence type="ECO:0000313" key="8">
    <source>
        <dbReference type="Proteomes" id="UP000750502"/>
    </source>
</evidence>
<dbReference type="EMBL" id="JADFTT010000231">
    <property type="protein sequence ID" value="KAG5764804.1"/>
    <property type="molecule type" value="Genomic_DNA"/>
</dbReference>
<dbReference type="Gene3D" id="4.10.240.10">
    <property type="entry name" value="Zn(2)-C6 fungal-type DNA-binding domain"/>
    <property type="match status" value="1"/>
</dbReference>
<keyword evidence="8" id="KW-1185">Reference proteome</keyword>
<evidence type="ECO:0000256" key="6">
    <source>
        <dbReference type="SAM" id="Phobius"/>
    </source>
</evidence>
<keyword evidence="4" id="KW-0804">Transcription</keyword>
<proteinExistence type="predicted"/>
<keyword evidence="3" id="KW-0805">Transcription regulation</keyword>
<dbReference type="CDD" id="cd00067">
    <property type="entry name" value="GAL4"/>
    <property type="match status" value="1"/>
</dbReference>
<dbReference type="GO" id="GO:0000981">
    <property type="term" value="F:DNA-binding transcription factor activity, RNA polymerase II-specific"/>
    <property type="evidence" value="ECO:0007669"/>
    <property type="project" value="InterPro"/>
</dbReference>
<gene>
    <name evidence="7" type="ORF">H9Q72_007116</name>
</gene>
<reference evidence="7" key="1">
    <citation type="journal article" date="2020" name="bioRxiv">
        <title>Historical genomics reveals the evolutionary mechanisms behind multiple outbreaks of the host-specific coffee wilt pathogen Fusarium xylarioides.</title>
        <authorList>
            <person name="Peck D."/>
            <person name="Nowell R.W."/>
            <person name="Flood J."/>
            <person name="Ryan M.J."/>
            <person name="Barraclough T.G."/>
        </authorList>
    </citation>
    <scope>NUCLEOTIDE SEQUENCE</scope>
    <source>
        <strain evidence="7">IMI 127659i</strain>
    </source>
</reference>
<keyword evidence="6" id="KW-0812">Transmembrane</keyword>
<evidence type="ECO:0000256" key="3">
    <source>
        <dbReference type="ARBA" id="ARBA00023015"/>
    </source>
</evidence>
<comment type="caution">
    <text evidence="7">The sequence shown here is derived from an EMBL/GenBank/DDBJ whole genome shotgun (WGS) entry which is preliminary data.</text>
</comment>
<dbReference type="GO" id="GO:0003677">
    <property type="term" value="F:DNA binding"/>
    <property type="evidence" value="ECO:0007669"/>
    <property type="project" value="InterPro"/>
</dbReference>
<evidence type="ECO:0000256" key="4">
    <source>
        <dbReference type="ARBA" id="ARBA00023163"/>
    </source>
</evidence>
<dbReference type="InterPro" id="IPR001138">
    <property type="entry name" value="Zn2Cys6_DnaBD"/>
</dbReference>
<dbReference type="CDD" id="cd12148">
    <property type="entry name" value="fungal_TF_MHR"/>
    <property type="match status" value="1"/>
</dbReference>
<feature type="transmembrane region" description="Helical" evidence="6">
    <location>
        <begin position="44"/>
        <end position="64"/>
    </location>
</feature>
<dbReference type="PANTHER" id="PTHR47338:SF20">
    <property type="entry name" value="ZN(II)2CYS6 TRANSCRIPTION FACTOR (EUROFUNG)"/>
    <property type="match status" value="1"/>
</dbReference>
<dbReference type="InterPro" id="IPR050815">
    <property type="entry name" value="TF_fung"/>
</dbReference>
<evidence type="ECO:0000256" key="2">
    <source>
        <dbReference type="ARBA" id="ARBA00022723"/>
    </source>
</evidence>
<sequence>MINILYYLNVILGLVPVNLDLGPGTRRPSTGQQSQSCIKLNNTYTYTHIYIYILLLLLLTVYAYQTTLSSVVSITTTDPRRRTIMSRSVSSSRGSESPMEPERAHRACEKCTRTKKKCDKALPACSRCTRLATTCSYDFIYTAPTTAVVEPGYLAGSTPKEAYGQGIFDPAFDVSSSMVMALLSSRNIPWREATERYFETMNPWFSVIHPELFAIRTDNLGSGASSNADQGPRDPAVALLIVCMQLVSQYDDEAAAASTNVNEGKDMIEMPAYRAAKRVLSVLRGLSAPSIELVQCSILLALFEFGHGDVMRAYVSIGDANTMAMVLRIGPGKYVQAEREANIPYEEEERRCVYWSLFVLDRLIHVDCSLIHMPLQVPSPAADDLLPTSNLIWHNQNQSPTRSVQRHPASVAPSVPLGPFQRNCQCAMLYTRAYSPKPQGNPNALLEEYVELDIATRALVEAMIMQTSRWGDFYECFATCTCLLLFLYCRQLRAANTISAAGPFSPTADDIAPKAIAGLNFTIRIIADTTTDLNDQLAHRPHLLAPCSPVTPYSAYHCLMVLSHLEHLIPEADTRFHNIFASLHFFAKRWGVAGQLVNKVELFLADADETQWCFMDE</sequence>
<evidence type="ECO:0000256" key="1">
    <source>
        <dbReference type="ARBA" id="ARBA00004123"/>
    </source>
</evidence>
<accession>A0A9P7HRC8</accession>